<dbReference type="InterPro" id="IPR001296">
    <property type="entry name" value="Glyco_trans_1"/>
</dbReference>
<dbReference type="Gene3D" id="3.40.50.2000">
    <property type="entry name" value="Glycogen Phosphorylase B"/>
    <property type="match status" value="2"/>
</dbReference>
<organism evidence="3 4">
    <name type="scientific">Candidatus Entotheonella gemina</name>
    <dbReference type="NCBI Taxonomy" id="1429439"/>
    <lineage>
        <taxon>Bacteria</taxon>
        <taxon>Pseudomonadati</taxon>
        <taxon>Nitrospinota/Tectimicrobiota group</taxon>
        <taxon>Candidatus Tectimicrobiota</taxon>
        <taxon>Candidatus Entotheonellia</taxon>
        <taxon>Candidatus Entotheonellales</taxon>
        <taxon>Candidatus Entotheonellaceae</taxon>
        <taxon>Candidatus Entotheonella</taxon>
    </lineage>
</organism>
<evidence type="ECO:0000313" key="4">
    <source>
        <dbReference type="Proteomes" id="UP000019140"/>
    </source>
</evidence>
<dbReference type="InterPro" id="IPR028098">
    <property type="entry name" value="Glyco_trans_4-like_N"/>
</dbReference>
<keyword evidence="3" id="KW-0808">Transferase</keyword>
<evidence type="ECO:0000259" key="1">
    <source>
        <dbReference type="Pfam" id="PF00534"/>
    </source>
</evidence>
<name>W4M5X2_9BACT</name>
<dbReference type="AlphaFoldDB" id="W4M5X2"/>
<dbReference type="EMBL" id="AZHX01001056">
    <property type="protein sequence ID" value="ETX05037.1"/>
    <property type="molecule type" value="Genomic_DNA"/>
</dbReference>
<sequence>MARKVAYLMSRFPKISEIFILYEMLALKRLGLQIEVFPLIREHEAVSHPEAQAIVERMHWHPPYSRAVFAAQLYWIRRSPLAYLRAWGRAIRGNISVPAFLLRALLIVPQAALYARRMQALDIDHMHAHWATHPTLAAYVIHLLTDIPYSFTAHAHDIYAERPMLETKLRHAAFAVTISEYNRQFLQRLYGSVAADKTVVIHCGIDPDVFQSRAPAGHHDRLTLLCVGRLEAQKGHPYLIDACAKLKRTGMRFCCQLVGEGKDRHRIEARIEQLGLEADIILLGQQPRLRVHELLDQTDIVILPSVTTPNGRQEGIPVALMEALAMGKPCISTAISGIPELIEDGRTGLLVPERNAQALADAVQRLHDAPAWGQQLALAGREKVLR</sequence>
<evidence type="ECO:0000259" key="2">
    <source>
        <dbReference type="Pfam" id="PF13439"/>
    </source>
</evidence>
<evidence type="ECO:0000313" key="3">
    <source>
        <dbReference type="EMBL" id="ETX05037.1"/>
    </source>
</evidence>
<dbReference type="PANTHER" id="PTHR12526">
    <property type="entry name" value="GLYCOSYLTRANSFERASE"/>
    <property type="match status" value="1"/>
</dbReference>
<dbReference type="Proteomes" id="UP000019140">
    <property type="component" value="Unassembled WGS sequence"/>
</dbReference>
<feature type="non-terminal residue" evidence="3">
    <location>
        <position position="386"/>
    </location>
</feature>
<dbReference type="Pfam" id="PF00534">
    <property type="entry name" value="Glycos_transf_1"/>
    <property type="match status" value="1"/>
</dbReference>
<feature type="domain" description="Glycosyl transferase family 1" evidence="1">
    <location>
        <begin position="219"/>
        <end position="369"/>
    </location>
</feature>
<dbReference type="Pfam" id="PF13439">
    <property type="entry name" value="Glyco_transf_4"/>
    <property type="match status" value="1"/>
</dbReference>
<keyword evidence="4" id="KW-1185">Reference proteome</keyword>
<feature type="domain" description="Glycosyltransferase subfamily 4-like N-terminal" evidence="2">
    <location>
        <begin position="89"/>
        <end position="208"/>
    </location>
</feature>
<comment type="caution">
    <text evidence="3">The sequence shown here is derived from an EMBL/GenBank/DDBJ whole genome shotgun (WGS) entry which is preliminary data.</text>
</comment>
<protein>
    <submittedName>
        <fullName evidence="3">Colanic acid biosynthesis glycosyl transferase</fullName>
    </submittedName>
</protein>
<dbReference type="SUPFAM" id="SSF53756">
    <property type="entry name" value="UDP-Glycosyltransferase/glycogen phosphorylase"/>
    <property type="match status" value="1"/>
</dbReference>
<dbReference type="HOGENOM" id="CLU_009583_14_2_7"/>
<proteinExistence type="predicted"/>
<dbReference type="GO" id="GO:0016757">
    <property type="term" value="F:glycosyltransferase activity"/>
    <property type="evidence" value="ECO:0007669"/>
    <property type="project" value="InterPro"/>
</dbReference>
<reference evidence="3 4" key="1">
    <citation type="journal article" date="2014" name="Nature">
        <title>An environmental bacterial taxon with a large and distinct metabolic repertoire.</title>
        <authorList>
            <person name="Wilson M.C."/>
            <person name="Mori T."/>
            <person name="Ruckert C."/>
            <person name="Uria A.R."/>
            <person name="Helf M.J."/>
            <person name="Takada K."/>
            <person name="Gernert C."/>
            <person name="Steffens U.A."/>
            <person name="Heycke N."/>
            <person name="Schmitt S."/>
            <person name="Rinke C."/>
            <person name="Helfrich E.J."/>
            <person name="Brachmann A.O."/>
            <person name="Gurgui C."/>
            <person name="Wakimoto T."/>
            <person name="Kracht M."/>
            <person name="Crusemann M."/>
            <person name="Hentschel U."/>
            <person name="Abe I."/>
            <person name="Matsunaga S."/>
            <person name="Kalinowski J."/>
            <person name="Takeyama H."/>
            <person name="Piel J."/>
        </authorList>
    </citation>
    <scope>NUCLEOTIDE SEQUENCE [LARGE SCALE GENOMIC DNA]</scope>
    <source>
        <strain evidence="4">TSY2</strain>
    </source>
</reference>
<gene>
    <name evidence="3" type="ORF">ETSY2_25355</name>
</gene>
<accession>W4M5X2</accession>
<dbReference type="PANTHER" id="PTHR12526:SF630">
    <property type="entry name" value="GLYCOSYLTRANSFERASE"/>
    <property type="match status" value="1"/>
</dbReference>